<dbReference type="Proteomes" id="UP001642484">
    <property type="component" value="Unassembled WGS sequence"/>
</dbReference>
<dbReference type="InterPro" id="IPR049076">
    <property type="entry name" value="ACCA"/>
</dbReference>
<organism evidence="2 3">
    <name type="scientific">Durusdinium trenchii</name>
    <dbReference type="NCBI Taxonomy" id="1381693"/>
    <lineage>
        <taxon>Eukaryota</taxon>
        <taxon>Sar</taxon>
        <taxon>Alveolata</taxon>
        <taxon>Dinophyceae</taxon>
        <taxon>Suessiales</taxon>
        <taxon>Symbiodiniaceae</taxon>
        <taxon>Durusdinium</taxon>
    </lineage>
</organism>
<gene>
    <name evidence="1" type="ORF">CCMP2556_LOCUS7282</name>
    <name evidence="2" type="ORF">CCMP2556_LOCUS7550</name>
</gene>
<protein>
    <submittedName>
        <fullName evidence="2">Uncharacterized protein</fullName>
    </submittedName>
</protein>
<keyword evidence="3" id="KW-1185">Reference proteome</keyword>
<comment type="caution">
    <text evidence="2">The sequence shown here is derived from an EMBL/GenBank/DDBJ whole genome shotgun (WGS) entry which is preliminary data.</text>
</comment>
<name>A0ABP0INC5_9DINO</name>
<dbReference type="EMBL" id="CAXAMN010003336">
    <property type="protein sequence ID" value="CAK9004100.1"/>
    <property type="molecule type" value="Genomic_DNA"/>
</dbReference>
<dbReference type="SMART" id="SM00878">
    <property type="entry name" value="Biotin_carb_C"/>
    <property type="match status" value="1"/>
</dbReference>
<feature type="non-terminal residue" evidence="2">
    <location>
        <position position="1"/>
    </location>
</feature>
<dbReference type="Pfam" id="PF02785">
    <property type="entry name" value="Biotin_carb_C"/>
    <property type="match status" value="1"/>
</dbReference>
<dbReference type="PANTHER" id="PTHR45728:SF3">
    <property type="entry name" value="ACETYL-COA CARBOXYLASE"/>
    <property type="match status" value="1"/>
</dbReference>
<evidence type="ECO:0000313" key="1">
    <source>
        <dbReference type="EMBL" id="CAK9003427.1"/>
    </source>
</evidence>
<sequence length="118" mass="12770">PNPKTPRSSAELRRRAPPAQHCCASRITAENPDEGFKPTSGKINSIRFQSSGDCWGYFSVGLKGGIHEFADSQFGHIFAKGPNREAARLDRDGPMDWTDGPRPSVSWGTVAGGKEEAV</sequence>
<reference evidence="2 3" key="1">
    <citation type="submission" date="2024-02" db="EMBL/GenBank/DDBJ databases">
        <authorList>
            <person name="Chen Y."/>
            <person name="Shah S."/>
            <person name="Dougan E. K."/>
            <person name="Thang M."/>
            <person name="Chan C."/>
        </authorList>
    </citation>
    <scope>NUCLEOTIDE SEQUENCE [LARGE SCALE GENOMIC DNA]</scope>
</reference>
<dbReference type="EMBL" id="CAXAMN010003224">
    <property type="protein sequence ID" value="CAK9003427.1"/>
    <property type="molecule type" value="Genomic_DNA"/>
</dbReference>
<dbReference type="PROSITE" id="PS50979">
    <property type="entry name" value="BC"/>
    <property type="match status" value="1"/>
</dbReference>
<dbReference type="InterPro" id="IPR011764">
    <property type="entry name" value="Biotin_carboxylation_dom"/>
</dbReference>
<dbReference type="InterPro" id="IPR005482">
    <property type="entry name" value="Biotin_COase_C"/>
</dbReference>
<evidence type="ECO:0000313" key="3">
    <source>
        <dbReference type="Proteomes" id="UP001642484"/>
    </source>
</evidence>
<dbReference type="InterPro" id="IPR011054">
    <property type="entry name" value="Rudment_hybrid_motif"/>
</dbReference>
<proteinExistence type="predicted"/>
<accession>A0ABP0INC5</accession>
<dbReference type="SUPFAM" id="SSF51246">
    <property type="entry name" value="Rudiment single hybrid motif"/>
    <property type="match status" value="1"/>
</dbReference>
<dbReference type="Gene3D" id="3.30.470.20">
    <property type="entry name" value="ATP-grasp fold, B domain"/>
    <property type="match status" value="1"/>
</dbReference>
<evidence type="ECO:0000313" key="2">
    <source>
        <dbReference type="EMBL" id="CAK9004100.1"/>
    </source>
</evidence>
<dbReference type="PANTHER" id="PTHR45728">
    <property type="entry name" value="ACETYL-COA CARBOXYLASE, ISOFORM A"/>
    <property type="match status" value="1"/>
</dbReference>